<dbReference type="EMBL" id="JANPWB010000009">
    <property type="protein sequence ID" value="KAJ1148916.1"/>
    <property type="molecule type" value="Genomic_DNA"/>
</dbReference>
<protein>
    <submittedName>
        <fullName evidence="1">Uncharacterized protein</fullName>
    </submittedName>
</protein>
<evidence type="ECO:0000313" key="2">
    <source>
        <dbReference type="Proteomes" id="UP001066276"/>
    </source>
</evidence>
<comment type="caution">
    <text evidence="1">The sequence shown here is derived from an EMBL/GenBank/DDBJ whole genome shotgun (WGS) entry which is preliminary data.</text>
</comment>
<dbReference type="AlphaFoldDB" id="A0AAV7RC37"/>
<organism evidence="1 2">
    <name type="scientific">Pleurodeles waltl</name>
    <name type="common">Iberian ribbed newt</name>
    <dbReference type="NCBI Taxonomy" id="8319"/>
    <lineage>
        <taxon>Eukaryota</taxon>
        <taxon>Metazoa</taxon>
        <taxon>Chordata</taxon>
        <taxon>Craniata</taxon>
        <taxon>Vertebrata</taxon>
        <taxon>Euteleostomi</taxon>
        <taxon>Amphibia</taxon>
        <taxon>Batrachia</taxon>
        <taxon>Caudata</taxon>
        <taxon>Salamandroidea</taxon>
        <taxon>Salamandridae</taxon>
        <taxon>Pleurodelinae</taxon>
        <taxon>Pleurodeles</taxon>
    </lineage>
</organism>
<keyword evidence="2" id="KW-1185">Reference proteome</keyword>
<evidence type="ECO:0000313" key="1">
    <source>
        <dbReference type="EMBL" id="KAJ1148916.1"/>
    </source>
</evidence>
<name>A0AAV7RC37_PLEWA</name>
<sequence>MICCEAFSQVALDITPTYSIVFPIESKASTAETKLGLAKGVSQDTGPLCSFFDIDTAHWFGGYDMLRSPFSYTPPDMLRSPFSYTPPDMLRSPFSYTPPGWFHFCMNDRDRMFHNDLLRKHSREPGFL</sequence>
<reference evidence="1" key="1">
    <citation type="journal article" date="2022" name="bioRxiv">
        <title>Sequencing and chromosome-scale assembly of the giantPleurodeles waltlgenome.</title>
        <authorList>
            <person name="Brown T."/>
            <person name="Elewa A."/>
            <person name="Iarovenko S."/>
            <person name="Subramanian E."/>
            <person name="Araus A.J."/>
            <person name="Petzold A."/>
            <person name="Susuki M."/>
            <person name="Suzuki K.-i.T."/>
            <person name="Hayashi T."/>
            <person name="Toyoda A."/>
            <person name="Oliveira C."/>
            <person name="Osipova E."/>
            <person name="Leigh N.D."/>
            <person name="Simon A."/>
            <person name="Yun M.H."/>
        </authorList>
    </citation>
    <scope>NUCLEOTIDE SEQUENCE</scope>
    <source>
        <strain evidence="1">20211129_DDA</strain>
        <tissue evidence="1">Liver</tissue>
    </source>
</reference>
<proteinExistence type="predicted"/>
<accession>A0AAV7RC37</accession>
<dbReference type="Proteomes" id="UP001066276">
    <property type="component" value="Chromosome 5"/>
</dbReference>
<gene>
    <name evidence="1" type="ORF">NDU88_001740</name>
</gene>